<comment type="caution">
    <text evidence="1">The sequence shown here is derived from an EMBL/GenBank/DDBJ whole genome shotgun (WGS) entry which is preliminary data.</text>
</comment>
<reference evidence="1" key="1">
    <citation type="submission" date="2023-03" db="EMBL/GenBank/DDBJ databases">
        <title>Massive genome expansion in bonnet fungi (Mycena s.s.) driven by repeated elements and novel gene families across ecological guilds.</title>
        <authorList>
            <consortium name="Lawrence Berkeley National Laboratory"/>
            <person name="Harder C.B."/>
            <person name="Miyauchi S."/>
            <person name="Viragh M."/>
            <person name="Kuo A."/>
            <person name="Thoen E."/>
            <person name="Andreopoulos B."/>
            <person name="Lu D."/>
            <person name="Skrede I."/>
            <person name="Drula E."/>
            <person name="Henrissat B."/>
            <person name="Morin E."/>
            <person name="Kohler A."/>
            <person name="Barry K."/>
            <person name="LaButti K."/>
            <person name="Morin E."/>
            <person name="Salamov A."/>
            <person name="Lipzen A."/>
            <person name="Mereny Z."/>
            <person name="Hegedus B."/>
            <person name="Baldrian P."/>
            <person name="Stursova M."/>
            <person name="Weitz H."/>
            <person name="Taylor A."/>
            <person name="Grigoriev I.V."/>
            <person name="Nagy L.G."/>
            <person name="Martin F."/>
            <person name="Kauserud H."/>
        </authorList>
    </citation>
    <scope>NUCLEOTIDE SEQUENCE</scope>
    <source>
        <strain evidence="1">CBHHK200</strain>
    </source>
</reference>
<proteinExistence type="predicted"/>
<keyword evidence="2" id="KW-1185">Reference proteome</keyword>
<sequence length="99" mass="10565">MSFEIVIEQGPGSTVNMMFCNSSAFFNTVPVRAPTDTAWAFPAPQTVPVSAPAPGAEAATTPENEPVLRTENALSKSDHKFSCSQSPVVPLVVIEMVER</sequence>
<gene>
    <name evidence="1" type="ORF">C8F04DRAFT_1258056</name>
</gene>
<dbReference type="Proteomes" id="UP001218188">
    <property type="component" value="Unassembled WGS sequence"/>
</dbReference>
<protein>
    <submittedName>
        <fullName evidence="1">Uncharacterized protein</fullName>
    </submittedName>
</protein>
<dbReference type="EMBL" id="JARJCM010000043">
    <property type="protein sequence ID" value="KAJ7036492.1"/>
    <property type="molecule type" value="Genomic_DNA"/>
</dbReference>
<accession>A0AAD6T371</accession>
<name>A0AAD6T371_9AGAR</name>
<organism evidence="1 2">
    <name type="scientific">Mycena alexandri</name>
    <dbReference type="NCBI Taxonomy" id="1745969"/>
    <lineage>
        <taxon>Eukaryota</taxon>
        <taxon>Fungi</taxon>
        <taxon>Dikarya</taxon>
        <taxon>Basidiomycota</taxon>
        <taxon>Agaricomycotina</taxon>
        <taxon>Agaricomycetes</taxon>
        <taxon>Agaricomycetidae</taxon>
        <taxon>Agaricales</taxon>
        <taxon>Marasmiineae</taxon>
        <taxon>Mycenaceae</taxon>
        <taxon>Mycena</taxon>
    </lineage>
</organism>
<dbReference type="AlphaFoldDB" id="A0AAD6T371"/>
<evidence type="ECO:0000313" key="1">
    <source>
        <dbReference type="EMBL" id="KAJ7036492.1"/>
    </source>
</evidence>
<evidence type="ECO:0000313" key="2">
    <source>
        <dbReference type="Proteomes" id="UP001218188"/>
    </source>
</evidence>